<organism evidence="1 2">
    <name type="scientific">Mycena maculata</name>
    <dbReference type="NCBI Taxonomy" id="230809"/>
    <lineage>
        <taxon>Eukaryota</taxon>
        <taxon>Fungi</taxon>
        <taxon>Dikarya</taxon>
        <taxon>Basidiomycota</taxon>
        <taxon>Agaricomycotina</taxon>
        <taxon>Agaricomycetes</taxon>
        <taxon>Agaricomycetidae</taxon>
        <taxon>Agaricales</taxon>
        <taxon>Marasmiineae</taxon>
        <taxon>Mycenaceae</taxon>
        <taxon>Mycena</taxon>
    </lineage>
</organism>
<reference evidence="1" key="1">
    <citation type="submission" date="2023-03" db="EMBL/GenBank/DDBJ databases">
        <title>Massive genome expansion in bonnet fungi (Mycena s.s.) driven by repeated elements and novel gene families across ecological guilds.</title>
        <authorList>
            <consortium name="Lawrence Berkeley National Laboratory"/>
            <person name="Harder C.B."/>
            <person name="Miyauchi S."/>
            <person name="Viragh M."/>
            <person name="Kuo A."/>
            <person name="Thoen E."/>
            <person name="Andreopoulos B."/>
            <person name="Lu D."/>
            <person name="Skrede I."/>
            <person name="Drula E."/>
            <person name="Henrissat B."/>
            <person name="Morin E."/>
            <person name="Kohler A."/>
            <person name="Barry K."/>
            <person name="LaButti K."/>
            <person name="Morin E."/>
            <person name="Salamov A."/>
            <person name="Lipzen A."/>
            <person name="Mereny Z."/>
            <person name="Hegedus B."/>
            <person name="Baldrian P."/>
            <person name="Stursova M."/>
            <person name="Weitz H."/>
            <person name="Taylor A."/>
            <person name="Grigoriev I.V."/>
            <person name="Nagy L.G."/>
            <person name="Martin F."/>
            <person name="Kauserud H."/>
        </authorList>
    </citation>
    <scope>NUCLEOTIDE SEQUENCE</scope>
    <source>
        <strain evidence="1">CBHHK188m</strain>
    </source>
</reference>
<dbReference type="AlphaFoldDB" id="A0AAD7K6E7"/>
<proteinExistence type="predicted"/>
<dbReference type="SUPFAM" id="SSF46689">
    <property type="entry name" value="Homeodomain-like"/>
    <property type="match status" value="1"/>
</dbReference>
<gene>
    <name evidence="1" type="ORF">DFH07DRAFT_703720</name>
</gene>
<name>A0AAD7K6E7_9AGAR</name>
<dbReference type="Proteomes" id="UP001215280">
    <property type="component" value="Unassembled WGS sequence"/>
</dbReference>
<keyword evidence="2" id="KW-1185">Reference proteome</keyword>
<sequence length="100" mass="11272">PEISLELKELIVKWYNDLDDECTMQQIADLADVSIGLISKTINLHRTYGQVTNPFGRCPGHPYGSSTLNDGDLTYLTEILRVNNTLYLDDLQSKLATVRD</sequence>
<accession>A0AAD7K6E7</accession>
<protein>
    <submittedName>
        <fullName evidence="1">Uncharacterized protein</fullName>
    </submittedName>
</protein>
<dbReference type="InterPro" id="IPR009057">
    <property type="entry name" value="Homeodomain-like_sf"/>
</dbReference>
<feature type="non-terminal residue" evidence="1">
    <location>
        <position position="1"/>
    </location>
</feature>
<dbReference type="EMBL" id="JARJLG010000007">
    <property type="protein sequence ID" value="KAJ7779359.1"/>
    <property type="molecule type" value="Genomic_DNA"/>
</dbReference>
<comment type="caution">
    <text evidence="1">The sequence shown here is derived from an EMBL/GenBank/DDBJ whole genome shotgun (WGS) entry which is preliminary data.</text>
</comment>
<evidence type="ECO:0000313" key="1">
    <source>
        <dbReference type="EMBL" id="KAJ7779359.1"/>
    </source>
</evidence>
<feature type="non-terminal residue" evidence="1">
    <location>
        <position position="100"/>
    </location>
</feature>
<evidence type="ECO:0000313" key="2">
    <source>
        <dbReference type="Proteomes" id="UP001215280"/>
    </source>
</evidence>